<proteinExistence type="predicted"/>
<keyword evidence="1" id="KW-0732">Signal</keyword>
<feature type="chain" id="PRO_5001801284" evidence="1">
    <location>
        <begin position="21"/>
        <end position="247"/>
    </location>
</feature>
<gene>
    <name evidence="2" type="ORF">IW19_09295</name>
</gene>
<evidence type="ECO:0000313" key="2">
    <source>
        <dbReference type="EMBL" id="KFF05700.1"/>
    </source>
</evidence>
<dbReference type="EMBL" id="JPRL01000001">
    <property type="protein sequence ID" value="KFF05700.1"/>
    <property type="molecule type" value="Genomic_DNA"/>
</dbReference>
<protein>
    <submittedName>
        <fullName evidence="2">Uncharacterized protein</fullName>
    </submittedName>
</protein>
<evidence type="ECO:0000256" key="1">
    <source>
        <dbReference type="SAM" id="SignalP"/>
    </source>
</evidence>
<dbReference type="STRING" id="362418.IW19_09295"/>
<feature type="signal peptide" evidence="1">
    <location>
        <begin position="1"/>
        <end position="20"/>
    </location>
</feature>
<organism evidence="2 3">
    <name type="scientific">Flavobacterium reichenbachii</name>
    <dbReference type="NCBI Taxonomy" id="362418"/>
    <lineage>
        <taxon>Bacteria</taxon>
        <taxon>Pseudomonadati</taxon>
        <taxon>Bacteroidota</taxon>
        <taxon>Flavobacteriia</taxon>
        <taxon>Flavobacteriales</taxon>
        <taxon>Flavobacteriaceae</taxon>
        <taxon>Flavobacterium</taxon>
    </lineage>
</organism>
<dbReference type="AlphaFoldDB" id="A0A085ZMN6"/>
<sequence length="247" mass="26653">MKKSILILVILFLNYTVSKACDKCGSYNNIDFKIKTAAITHKPDLGITVWDIKVEGIAGKTMPKPVGQLNGAPVLAYVFPTTLKAADIGFGKAEGIVALALTSHPDFEDTPLWDENLDGNFLNDGLIWHAHWVLLVEDKRVGGGLSVKEFKKGDPDVVLPPTNPGMAMYMDSPGFNIVTKGNSIKVIVPDFRINNKTSFKFDAVSCYMEVSTGAGGAHEGEGAKPMLGVYKVYTVASGNLSLPYSVK</sequence>
<name>A0A085ZMN6_9FLAO</name>
<dbReference type="Proteomes" id="UP000028715">
    <property type="component" value="Unassembled WGS sequence"/>
</dbReference>
<reference evidence="2 3" key="1">
    <citation type="submission" date="2014-07" db="EMBL/GenBank/DDBJ databases">
        <title>Genome of Flavobacterium reichenbachii LMG 25512.</title>
        <authorList>
            <person name="Stropko S.J."/>
            <person name="Pipes S.E."/>
            <person name="Newman J.D."/>
        </authorList>
    </citation>
    <scope>NUCLEOTIDE SEQUENCE [LARGE SCALE GENOMIC DNA]</scope>
    <source>
        <strain evidence="2 3">LMG 25512</strain>
    </source>
</reference>
<keyword evidence="3" id="KW-1185">Reference proteome</keyword>
<dbReference type="eggNOG" id="ENOG502Z8GW">
    <property type="taxonomic scope" value="Bacteria"/>
</dbReference>
<dbReference type="RefSeq" id="WP_035683346.1">
    <property type="nucleotide sequence ID" value="NZ_JPRL01000001.1"/>
</dbReference>
<evidence type="ECO:0000313" key="3">
    <source>
        <dbReference type="Proteomes" id="UP000028715"/>
    </source>
</evidence>
<comment type="caution">
    <text evidence="2">The sequence shown here is derived from an EMBL/GenBank/DDBJ whole genome shotgun (WGS) entry which is preliminary data.</text>
</comment>
<accession>A0A085ZMN6</accession>
<dbReference type="OrthoDB" id="572089at2"/>